<evidence type="ECO:0000313" key="3">
    <source>
        <dbReference type="Proteomes" id="UP001497623"/>
    </source>
</evidence>
<dbReference type="EMBL" id="CAXKWB010001484">
    <property type="protein sequence ID" value="CAL4064444.1"/>
    <property type="molecule type" value="Genomic_DNA"/>
</dbReference>
<evidence type="ECO:0000313" key="2">
    <source>
        <dbReference type="EMBL" id="CAL4064444.1"/>
    </source>
</evidence>
<feature type="transmembrane region" description="Helical" evidence="1">
    <location>
        <begin position="6"/>
        <end position="27"/>
    </location>
</feature>
<gene>
    <name evidence="2" type="ORF">MNOR_LOCUS4093</name>
</gene>
<feature type="non-terminal residue" evidence="2">
    <location>
        <position position="1"/>
    </location>
</feature>
<evidence type="ECO:0000256" key="1">
    <source>
        <dbReference type="SAM" id="Phobius"/>
    </source>
</evidence>
<keyword evidence="3" id="KW-1185">Reference proteome</keyword>
<name>A0AAV2PWG5_MEGNR</name>
<comment type="caution">
    <text evidence="2">The sequence shown here is derived from an EMBL/GenBank/DDBJ whole genome shotgun (WGS) entry which is preliminary data.</text>
</comment>
<keyword evidence="1" id="KW-1133">Transmembrane helix</keyword>
<proteinExistence type="predicted"/>
<protein>
    <submittedName>
        <fullName evidence="2">Uncharacterized protein</fullName>
    </submittedName>
</protein>
<organism evidence="2 3">
    <name type="scientific">Meganyctiphanes norvegica</name>
    <name type="common">Northern krill</name>
    <name type="synonym">Thysanopoda norvegica</name>
    <dbReference type="NCBI Taxonomy" id="48144"/>
    <lineage>
        <taxon>Eukaryota</taxon>
        <taxon>Metazoa</taxon>
        <taxon>Ecdysozoa</taxon>
        <taxon>Arthropoda</taxon>
        <taxon>Crustacea</taxon>
        <taxon>Multicrustacea</taxon>
        <taxon>Malacostraca</taxon>
        <taxon>Eumalacostraca</taxon>
        <taxon>Eucarida</taxon>
        <taxon>Euphausiacea</taxon>
        <taxon>Euphausiidae</taxon>
        <taxon>Meganyctiphanes</taxon>
    </lineage>
</organism>
<sequence>SKKMSYLGNVILCLHLTGIWAITCYYCSNNPEWDWLPYDASCGFPDYGGNTLTCEDCVTCRTDVYNEGSLYRNASSIGSDGECANYDNALQCFCKQELCNSHLCEGCSEDDIPRI</sequence>
<keyword evidence="1" id="KW-0812">Transmembrane</keyword>
<accession>A0AAV2PWG5</accession>
<dbReference type="AlphaFoldDB" id="A0AAV2PWG5"/>
<keyword evidence="1" id="KW-0472">Membrane</keyword>
<dbReference type="Proteomes" id="UP001497623">
    <property type="component" value="Unassembled WGS sequence"/>
</dbReference>
<reference evidence="2 3" key="1">
    <citation type="submission" date="2024-05" db="EMBL/GenBank/DDBJ databases">
        <authorList>
            <person name="Wallberg A."/>
        </authorList>
    </citation>
    <scope>NUCLEOTIDE SEQUENCE [LARGE SCALE GENOMIC DNA]</scope>
</reference>